<dbReference type="GO" id="GO:0008270">
    <property type="term" value="F:zinc ion binding"/>
    <property type="evidence" value="ECO:0007669"/>
    <property type="project" value="UniProtKB-KW"/>
</dbReference>
<name>A0A0J7N3Q8_LASNI</name>
<keyword evidence="1" id="KW-0862">Zinc</keyword>
<dbReference type="OrthoDB" id="6765180at2759"/>
<dbReference type="EMBL" id="LBMM01010657">
    <property type="protein sequence ID" value="KMQ87335.1"/>
    <property type="molecule type" value="Genomic_DNA"/>
</dbReference>
<evidence type="ECO:0000259" key="2">
    <source>
        <dbReference type="PROSITE" id="PS50966"/>
    </source>
</evidence>
<comment type="caution">
    <text evidence="3">The sequence shown here is derived from an EMBL/GenBank/DDBJ whole genome shotgun (WGS) entry which is preliminary data.</text>
</comment>
<protein>
    <recommendedName>
        <fullName evidence="2">SWIM-type domain-containing protein</fullName>
    </recommendedName>
</protein>
<dbReference type="Proteomes" id="UP000036403">
    <property type="component" value="Unassembled WGS sequence"/>
</dbReference>
<organism evidence="3 4">
    <name type="scientific">Lasius niger</name>
    <name type="common">Black garden ant</name>
    <dbReference type="NCBI Taxonomy" id="67767"/>
    <lineage>
        <taxon>Eukaryota</taxon>
        <taxon>Metazoa</taxon>
        <taxon>Ecdysozoa</taxon>
        <taxon>Arthropoda</taxon>
        <taxon>Hexapoda</taxon>
        <taxon>Insecta</taxon>
        <taxon>Pterygota</taxon>
        <taxon>Neoptera</taxon>
        <taxon>Endopterygota</taxon>
        <taxon>Hymenoptera</taxon>
        <taxon>Apocrita</taxon>
        <taxon>Aculeata</taxon>
        <taxon>Formicoidea</taxon>
        <taxon>Formicidae</taxon>
        <taxon>Formicinae</taxon>
        <taxon>Lasius</taxon>
        <taxon>Lasius</taxon>
    </lineage>
</organism>
<keyword evidence="4" id="KW-1185">Reference proteome</keyword>
<dbReference type="PROSITE" id="PS50966">
    <property type="entry name" value="ZF_SWIM"/>
    <property type="match status" value="1"/>
</dbReference>
<keyword evidence="1" id="KW-0479">Metal-binding</keyword>
<gene>
    <name evidence="3" type="ORF">RF55_13409</name>
</gene>
<evidence type="ECO:0000313" key="4">
    <source>
        <dbReference type="Proteomes" id="UP000036403"/>
    </source>
</evidence>
<proteinExistence type="predicted"/>
<dbReference type="PaxDb" id="67767-A0A0J7N3Q8"/>
<accession>A0A0J7N3Q8</accession>
<sequence>MAQQLLQKAREPNIVKALVEAENLATRNVEERLDFPVLTLEYLKNLTIGVYQVKLALSYIQDKQRDEDEELHIEMLRDRNRLPEPGFLRARVFSRFRNAAKHQLWIAYQSTNEDENDQENEDPIQDYYCTCKSGARTVGTCAHIASIIWFMGYARHQPNIRYPSNQIIESIRDSANRRQPRNINERT</sequence>
<evidence type="ECO:0000256" key="1">
    <source>
        <dbReference type="PROSITE-ProRule" id="PRU00325"/>
    </source>
</evidence>
<reference evidence="3 4" key="1">
    <citation type="submission" date="2015-04" db="EMBL/GenBank/DDBJ databases">
        <title>Lasius niger genome sequencing.</title>
        <authorList>
            <person name="Konorov E.A."/>
            <person name="Nikitin M.A."/>
            <person name="Kirill M.V."/>
            <person name="Chang P."/>
        </authorList>
    </citation>
    <scope>NUCLEOTIDE SEQUENCE [LARGE SCALE GENOMIC DNA]</scope>
    <source>
        <tissue evidence="3">Whole</tissue>
    </source>
</reference>
<dbReference type="InterPro" id="IPR007527">
    <property type="entry name" value="Znf_SWIM"/>
</dbReference>
<keyword evidence="1" id="KW-0863">Zinc-finger</keyword>
<feature type="domain" description="SWIM-type" evidence="2">
    <location>
        <begin position="108"/>
        <end position="152"/>
    </location>
</feature>
<dbReference type="AlphaFoldDB" id="A0A0J7N3Q8"/>
<evidence type="ECO:0000313" key="3">
    <source>
        <dbReference type="EMBL" id="KMQ87335.1"/>
    </source>
</evidence>